<protein>
    <submittedName>
        <fullName evidence="5">Transcriptional regulator</fullName>
    </submittedName>
</protein>
<feature type="domain" description="HTH tetR-type" evidence="4">
    <location>
        <begin position="9"/>
        <end position="69"/>
    </location>
</feature>
<dbReference type="SUPFAM" id="SSF46689">
    <property type="entry name" value="Homeodomain-like"/>
    <property type="match status" value="1"/>
</dbReference>
<dbReference type="Proteomes" id="UP000254924">
    <property type="component" value="Unassembled WGS sequence"/>
</dbReference>
<dbReference type="PROSITE" id="PS50977">
    <property type="entry name" value="HTH_TETR_2"/>
    <property type="match status" value="1"/>
</dbReference>
<keyword evidence="7" id="KW-1185">Reference proteome</keyword>
<evidence type="ECO:0000313" key="6">
    <source>
        <dbReference type="EMBL" id="SUN63411.1"/>
    </source>
</evidence>
<reference evidence="5 7" key="1">
    <citation type="submission" date="2018-06" db="EMBL/GenBank/DDBJ databases">
        <authorList>
            <consortium name="Pathogen Informatics"/>
            <person name="Doyle S."/>
        </authorList>
    </citation>
    <scope>NUCLEOTIDE SEQUENCE [LARGE SCALE GENOMIC DNA]</scope>
    <source>
        <strain evidence="5 7">NCTC12224</strain>
    </source>
</reference>
<accession>A0A380K1K4</accession>
<dbReference type="Gene3D" id="1.10.357.10">
    <property type="entry name" value="Tetracycline Repressor, domain 2"/>
    <property type="match status" value="1"/>
</dbReference>
<dbReference type="OrthoDB" id="9810250at2"/>
<organism evidence="5 7">
    <name type="scientific">Streptococcus hyointestinalis</name>
    <dbReference type="NCBI Taxonomy" id="1337"/>
    <lineage>
        <taxon>Bacteria</taxon>
        <taxon>Bacillati</taxon>
        <taxon>Bacillota</taxon>
        <taxon>Bacilli</taxon>
        <taxon>Lactobacillales</taxon>
        <taxon>Streptococcaceae</taxon>
        <taxon>Streptococcus</taxon>
    </lineage>
</organism>
<proteinExistence type="predicted"/>
<dbReference type="PRINTS" id="PR00455">
    <property type="entry name" value="HTHTETR"/>
</dbReference>
<feature type="DNA-binding region" description="H-T-H motif" evidence="2">
    <location>
        <begin position="32"/>
        <end position="51"/>
    </location>
</feature>
<dbReference type="InterPro" id="IPR001647">
    <property type="entry name" value="HTH_TetR"/>
</dbReference>
<dbReference type="Pfam" id="PF00440">
    <property type="entry name" value="TetR_N"/>
    <property type="match status" value="1"/>
</dbReference>
<name>A0A380K1K4_9STRE</name>
<keyword evidence="3" id="KW-0812">Transmembrane</keyword>
<gene>
    <name evidence="5" type="ORF">NCTC12224_00001</name>
    <name evidence="6" type="ORF">NCTC12224_02431</name>
</gene>
<dbReference type="InterPro" id="IPR050624">
    <property type="entry name" value="HTH-type_Tx_Regulator"/>
</dbReference>
<evidence type="ECO:0000256" key="3">
    <source>
        <dbReference type="SAM" id="Phobius"/>
    </source>
</evidence>
<dbReference type="EMBL" id="UHFN01000007">
    <property type="protein sequence ID" value="SUN63411.1"/>
    <property type="molecule type" value="Genomic_DNA"/>
</dbReference>
<feature type="transmembrane region" description="Helical" evidence="3">
    <location>
        <begin position="151"/>
        <end position="168"/>
    </location>
</feature>
<evidence type="ECO:0000259" key="4">
    <source>
        <dbReference type="PROSITE" id="PS50977"/>
    </source>
</evidence>
<evidence type="ECO:0000256" key="2">
    <source>
        <dbReference type="PROSITE-ProRule" id="PRU00335"/>
    </source>
</evidence>
<dbReference type="InterPro" id="IPR039532">
    <property type="entry name" value="TetR_C_Firmicutes"/>
</dbReference>
<keyword evidence="3" id="KW-1133">Transmembrane helix</keyword>
<dbReference type="EMBL" id="UHFN01000001">
    <property type="protein sequence ID" value="SUN57809.1"/>
    <property type="molecule type" value="Genomic_DNA"/>
</dbReference>
<dbReference type="Pfam" id="PF14278">
    <property type="entry name" value="TetR_C_8"/>
    <property type="match status" value="1"/>
</dbReference>
<evidence type="ECO:0000256" key="1">
    <source>
        <dbReference type="ARBA" id="ARBA00023125"/>
    </source>
</evidence>
<dbReference type="GO" id="GO:0003677">
    <property type="term" value="F:DNA binding"/>
    <property type="evidence" value="ECO:0007669"/>
    <property type="project" value="UniProtKB-UniRule"/>
</dbReference>
<keyword evidence="1 2" id="KW-0238">DNA-binding</keyword>
<dbReference type="PANTHER" id="PTHR43479:SF7">
    <property type="entry name" value="TETR-FAMILY TRANSCRIPTIONAL REGULATOR"/>
    <property type="match status" value="1"/>
</dbReference>
<evidence type="ECO:0000313" key="7">
    <source>
        <dbReference type="Proteomes" id="UP000254924"/>
    </source>
</evidence>
<dbReference type="PANTHER" id="PTHR43479">
    <property type="entry name" value="ACREF/ENVCD OPERON REPRESSOR-RELATED"/>
    <property type="match status" value="1"/>
</dbReference>
<keyword evidence="3" id="KW-0472">Membrane</keyword>
<dbReference type="AlphaFoldDB" id="A0A380K1K4"/>
<dbReference type="InterPro" id="IPR009057">
    <property type="entry name" value="Homeodomain-like_sf"/>
</dbReference>
<evidence type="ECO:0000313" key="5">
    <source>
        <dbReference type="EMBL" id="SUN57809.1"/>
    </source>
</evidence>
<sequence length="202" mass="23487">MKRTDIRYLRTEKMIFDALTDLLSEKPYDKITVQDIADRAMINRATFYAHYADKDELYHFIITHILEELSEMIDKAQATTPNSVEVKKAEKMLYSYYNNLKKHSAIAKIVSKSSSREELQHNFARLLHEKYDDLFDKVQVTEAGMPVPTDFIVAYLASIFVGTLLWWIESDFDMDSRDLARLVIKLISNGHLTVMGININRD</sequence>